<evidence type="ECO:0000259" key="10">
    <source>
        <dbReference type="Pfam" id="PF02892"/>
    </source>
</evidence>
<comment type="subcellular location">
    <subcellularLocation>
        <location evidence="1">Nucleus</location>
    </subcellularLocation>
</comment>
<evidence type="ECO:0000256" key="9">
    <source>
        <dbReference type="ARBA" id="ARBA00023242"/>
    </source>
</evidence>
<comment type="subunit">
    <text evidence="2">Homodimer.</text>
</comment>
<dbReference type="InterPro" id="IPR003656">
    <property type="entry name" value="Znf_BED"/>
</dbReference>
<dbReference type="InterPro" id="IPR052035">
    <property type="entry name" value="ZnF_BED_domain_contain"/>
</dbReference>
<dbReference type="InterPro" id="IPR025525">
    <property type="entry name" value="hAT-like_transposase_RNase-H"/>
</dbReference>
<evidence type="ECO:0000256" key="3">
    <source>
        <dbReference type="ARBA" id="ARBA00022723"/>
    </source>
</evidence>
<dbReference type="OrthoDB" id="1607513at2759"/>
<dbReference type="Pfam" id="PF14372">
    <property type="entry name" value="hAT-like_RNase-H"/>
    <property type="match status" value="1"/>
</dbReference>
<evidence type="ECO:0000256" key="5">
    <source>
        <dbReference type="ARBA" id="ARBA00022833"/>
    </source>
</evidence>
<dbReference type="EMBL" id="NMUH01004385">
    <property type="protein sequence ID" value="MQM09466.1"/>
    <property type="molecule type" value="Genomic_DNA"/>
</dbReference>
<evidence type="ECO:0000256" key="4">
    <source>
        <dbReference type="ARBA" id="ARBA00022771"/>
    </source>
</evidence>
<feature type="non-terminal residue" evidence="13">
    <location>
        <position position="572"/>
    </location>
</feature>
<dbReference type="Pfam" id="PF05699">
    <property type="entry name" value="Dimer_Tnp_hAT"/>
    <property type="match status" value="1"/>
</dbReference>
<evidence type="ECO:0000256" key="6">
    <source>
        <dbReference type="ARBA" id="ARBA00023015"/>
    </source>
</evidence>
<evidence type="ECO:0000313" key="13">
    <source>
        <dbReference type="EMBL" id="MQM09466.1"/>
    </source>
</evidence>
<organism evidence="13 14">
    <name type="scientific">Colocasia esculenta</name>
    <name type="common">Wild taro</name>
    <name type="synonym">Arum esculentum</name>
    <dbReference type="NCBI Taxonomy" id="4460"/>
    <lineage>
        <taxon>Eukaryota</taxon>
        <taxon>Viridiplantae</taxon>
        <taxon>Streptophyta</taxon>
        <taxon>Embryophyta</taxon>
        <taxon>Tracheophyta</taxon>
        <taxon>Spermatophyta</taxon>
        <taxon>Magnoliopsida</taxon>
        <taxon>Liliopsida</taxon>
        <taxon>Araceae</taxon>
        <taxon>Aroideae</taxon>
        <taxon>Colocasieae</taxon>
        <taxon>Colocasia</taxon>
    </lineage>
</organism>
<evidence type="ECO:0008006" key="15">
    <source>
        <dbReference type="Google" id="ProtNLM"/>
    </source>
</evidence>
<keyword evidence="8" id="KW-0804">Transcription</keyword>
<dbReference type="AlphaFoldDB" id="A0A843WPB3"/>
<evidence type="ECO:0000256" key="7">
    <source>
        <dbReference type="ARBA" id="ARBA00023125"/>
    </source>
</evidence>
<feature type="domain" description="BED-type" evidence="10">
    <location>
        <begin position="29"/>
        <end position="58"/>
    </location>
</feature>
<gene>
    <name evidence="13" type="ORF">Taro_042339</name>
</gene>
<name>A0A843WPB3_COLES</name>
<dbReference type="InterPro" id="IPR012337">
    <property type="entry name" value="RNaseH-like_sf"/>
</dbReference>
<keyword evidence="6" id="KW-0805">Transcription regulation</keyword>
<comment type="caution">
    <text evidence="13">The sequence shown here is derived from an EMBL/GenBank/DDBJ whole genome shotgun (WGS) entry which is preliminary data.</text>
</comment>
<keyword evidence="9" id="KW-0539">Nucleus</keyword>
<dbReference type="GO" id="GO:0003677">
    <property type="term" value="F:DNA binding"/>
    <property type="evidence" value="ECO:0007669"/>
    <property type="project" value="UniProtKB-KW"/>
</dbReference>
<feature type="domain" description="HAT C-terminal dimerisation" evidence="11">
    <location>
        <begin position="515"/>
        <end position="571"/>
    </location>
</feature>
<evidence type="ECO:0000256" key="8">
    <source>
        <dbReference type="ARBA" id="ARBA00023163"/>
    </source>
</evidence>
<sequence length="572" mass="66309">MSDTIDMDVEESVSLDTQNDFTRERQGDDSFVAICNHCQKVLSGGSQHGTTHLKKHLRICIPYQDARRGKSGDNEDFKFNQELSREKLAHMLVMHEYPFSMVEHCGFVDFVKSLQPQFNMFTRNTHKEDCIKLYEKEKNKMCKFFNKITFRVTLIANIWTSSNMVGYISLTCHFIDDDWRLQKKILNFLSFEYPHSGEEIYKTIKKLLVDWNLDKKLCSIVLDNVLSNDKFVHELIEDLSLNMSLLLDSEFFRVRCCAHILNLIVHDGLKDIGDELAKIRKIVRHIRSSAKKIQDFKKIAMQKGILPKGLILDVLTRWNSTYLMLERACEFQEIIRRFICFDDDVHLYMSLEEWERVKIVKDCLELFYSITKRFSSVKSPTSNLYFNDLCLVNLQLNNWSKHPHLFIVRMAEKMHAKFKKYWDMNSMLLSIASSEKIDEVCASFEYLYSAYVEQVKKVPRSPHILTHTENSGSHDTCFGVGGVFELSSCSTVSDILLGLNIFLQGHVTSQSTKSELEIYLERKVEASTKDFDILQCWKDNEKEHPILSAMARDILAIPLSTVASESAFSMGG</sequence>
<evidence type="ECO:0000256" key="2">
    <source>
        <dbReference type="ARBA" id="ARBA00011738"/>
    </source>
</evidence>
<reference evidence="13" key="1">
    <citation type="submission" date="2017-07" db="EMBL/GenBank/DDBJ databases">
        <title>Taro Niue Genome Assembly and Annotation.</title>
        <authorList>
            <person name="Atibalentja N."/>
            <person name="Keating K."/>
            <person name="Fields C.J."/>
        </authorList>
    </citation>
    <scope>NUCLEOTIDE SEQUENCE</scope>
    <source>
        <strain evidence="13">Niue_2</strain>
        <tissue evidence="13">Leaf</tissue>
    </source>
</reference>
<dbReference type="GO" id="GO:0008270">
    <property type="term" value="F:zinc ion binding"/>
    <property type="evidence" value="ECO:0007669"/>
    <property type="project" value="UniProtKB-KW"/>
</dbReference>
<dbReference type="Proteomes" id="UP000652761">
    <property type="component" value="Unassembled WGS sequence"/>
</dbReference>
<evidence type="ECO:0000256" key="1">
    <source>
        <dbReference type="ARBA" id="ARBA00004123"/>
    </source>
</evidence>
<evidence type="ECO:0000259" key="11">
    <source>
        <dbReference type="Pfam" id="PF05699"/>
    </source>
</evidence>
<feature type="domain" description="hAT-like transposase RNase-H fold" evidence="12">
    <location>
        <begin position="375"/>
        <end position="433"/>
    </location>
</feature>
<dbReference type="InterPro" id="IPR008906">
    <property type="entry name" value="HATC_C_dom"/>
</dbReference>
<dbReference type="GO" id="GO:0005634">
    <property type="term" value="C:nucleus"/>
    <property type="evidence" value="ECO:0007669"/>
    <property type="project" value="UniProtKB-SubCell"/>
</dbReference>
<evidence type="ECO:0000313" key="14">
    <source>
        <dbReference type="Proteomes" id="UP000652761"/>
    </source>
</evidence>
<keyword evidence="3" id="KW-0479">Metal-binding</keyword>
<dbReference type="Pfam" id="PF02892">
    <property type="entry name" value="zf-BED"/>
    <property type="match status" value="1"/>
</dbReference>
<proteinExistence type="predicted"/>
<accession>A0A843WPB3</accession>
<dbReference type="SMART" id="SM00614">
    <property type="entry name" value="ZnF_BED"/>
    <property type="match status" value="1"/>
</dbReference>
<evidence type="ECO:0000259" key="12">
    <source>
        <dbReference type="Pfam" id="PF14372"/>
    </source>
</evidence>
<dbReference type="PANTHER" id="PTHR46481:SF11">
    <property type="entry name" value="ZINC FINGER BED DOMAIN-CONTAINING PROTEIN RICESLEEPER 2-LIKE"/>
    <property type="match status" value="1"/>
</dbReference>
<keyword evidence="7" id="KW-0238">DNA-binding</keyword>
<keyword evidence="14" id="KW-1185">Reference proteome</keyword>
<dbReference type="PANTHER" id="PTHR46481">
    <property type="entry name" value="ZINC FINGER BED DOMAIN-CONTAINING PROTEIN 4"/>
    <property type="match status" value="1"/>
</dbReference>
<keyword evidence="5" id="KW-0862">Zinc</keyword>
<protein>
    <recommendedName>
        <fullName evidence="15">Transposase</fullName>
    </recommendedName>
</protein>
<dbReference type="SUPFAM" id="SSF53098">
    <property type="entry name" value="Ribonuclease H-like"/>
    <property type="match status" value="1"/>
</dbReference>
<dbReference type="GO" id="GO:0046983">
    <property type="term" value="F:protein dimerization activity"/>
    <property type="evidence" value="ECO:0007669"/>
    <property type="project" value="InterPro"/>
</dbReference>
<keyword evidence="4" id="KW-0863">Zinc-finger</keyword>